<proteinExistence type="predicted"/>
<dbReference type="EMBL" id="CP103141">
    <property type="protein sequence ID" value="UVQ76132.1"/>
    <property type="molecule type" value="Genomic_DNA"/>
</dbReference>
<gene>
    <name evidence="1" type="ORF">NXY30_07065</name>
</gene>
<keyword evidence="2" id="KW-1185">Reference proteome</keyword>
<organism evidence="1 2">
    <name type="scientific">Bacteroides faecis</name>
    <dbReference type="NCBI Taxonomy" id="674529"/>
    <lineage>
        <taxon>Bacteria</taxon>
        <taxon>Pseudomonadati</taxon>
        <taxon>Bacteroidota</taxon>
        <taxon>Bacteroidia</taxon>
        <taxon>Bacteroidales</taxon>
        <taxon>Bacteroidaceae</taxon>
        <taxon>Bacteroides</taxon>
    </lineage>
</organism>
<dbReference type="Proteomes" id="UP001060104">
    <property type="component" value="Chromosome"/>
</dbReference>
<accession>A0ABY5TIB1</accession>
<reference evidence="1" key="1">
    <citation type="submission" date="2022-08" db="EMBL/GenBank/DDBJ databases">
        <title>Genome Sequencing of Bacteroides fragilis Group Isolates with Nanopore Technology.</title>
        <authorList>
            <person name="Tisza M.J."/>
            <person name="Smith D."/>
            <person name="Dekker J.P."/>
        </authorList>
    </citation>
    <scope>NUCLEOTIDE SEQUENCE</scope>
    <source>
        <strain evidence="1">BFG-527</strain>
    </source>
</reference>
<name>A0ABY5TIB1_9BACE</name>
<evidence type="ECO:0000313" key="2">
    <source>
        <dbReference type="Proteomes" id="UP001060104"/>
    </source>
</evidence>
<sequence>MATIYELKRRAQELSAKKDSLSISPEEVGGLIDETLDVINEAEKNQIGLGIRNTYTTVAEMNADSTSPVGSDGKPLKFGQIVTVYDENTPDAVDNGNIYAFQNPGWKLVSTTGNLSVYAKKKM</sequence>
<protein>
    <submittedName>
        <fullName evidence="1">Uncharacterized protein</fullName>
    </submittedName>
</protein>
<evidence type="ECO:0000313" key="1">
    <source>
        <dbReference type="EMBL" id="UVQ76132.1"/>
    </source>
</evidence>
<dbReference type="RefSeq" id="WP_258903035.1">
    <property type="nucleotide sequence ID" value="NZ_CP103141.1"/>
</dbReference>